<organism evidence="5 6">
    <name type="scientific">Serendipita indica (strain DSM 11827)</name>
    <name type="common">Root endophyte fungus</name>
    <name type="synonym">Piriformospora indica</name>
    <dbReference type="NCBI Taxonomy" id="1109443"/>
    <lineage>
        <taxon>Eukaryota</taxon>
        <taxon>Fungi</taxon>
        <taxon>Dikarya</taxon>
        <taxon>Basidiomycota</taxon>
        <taxon>Agaricomycotina</taxon>
        <taxon>Agaricomycetes</taxon>
        <taxon>Sebacinales</taxon>
        <taxon>Serendipitaceae</taxon>
        <taxon>Serendipita</taxon>
    </lineage>
</organism>
<keyword evidence="2 5" id="KW-0489">Methyltransferase</keyword>
<comment type="similarity">
    <text evidence="1">Belongs to the eukaryotic/archaeal PrmC-related family.</text>
</comment>
<dbReference type="GO" id="GO:0008757">
    <property type="term" value="F:S-adenosylmethionine-dependent methyltransferase activity"/>
    <property type="evidence" value="ECO:0007669"/>
    <property type="project" value="TreeGrafter"/>
</dbReference>
<dbReference type="PROSITE" id="PS00092">
    <property type="entry name" value="N6_MTASE"/>
    <property type="match status" value="1"/>
</dbReference>
<dbReference type="GO" id="GO:0032259">
    <property type="term" value="P:methylation"/>
    <property type="evidence" value="ECO:0007669"/>
    <property type="project" value="UniProtKB-KW"/>
</dbReference>
<keyword evidence="4" id="KW-0949">S-adenosyl-L-methionine</keyword>
<name>G4TA43_SERID</name>
<dbReference type="Proteomes" id="UP000007148">
    <property type="component" value="Unassembled WGS sequence"/>
</dbReference>
<dbReference type="eggNOG" id="KOG3191">
    <property type="taxonomic scope" value="Eukaryota"/>
</dbReference>
<gene>
    <name evidence="5" type="ORF">PIIN_02028</name>
</gene>
<dbReference type="InterPro" id="IPR052190">
    <property type="entry name" value="Euk-Arch_PrmC-MTase"/>
</dbReference>
<dbReference type="AlphaFoldDB" id="G4TA43"/>
<dbReference type="InterPro" id="IPR029063">
    <property type="entry name" value="SAM-dependent_MTases_sf"/>
</dbReference>
<sequence length="155" mass="17247">MRPRTVYCCTDINQLATSTTKKTGNQNKVLLDPIQTSLASGLNQRCYRAIDVLLFNPPYVPTEEEEVEHGQDTPNIQSSWAGGSMGMHITDILLDQLDSLLSPKGCCYLVTVAQNRPKEIMERVRAKHGLESSVILSRRAGRAFAHPPLQPSRIE</sequence>
<dbReference type="FunCoup" id="G4TA43">
    <property type="interactions" value="135"/>
</dbReference>
<dbReference type="GO" id="GO:0035657">
    <property type="term" value="C:eRF1 methyltransferase complex"/>
    <property type="evidence" value="ECO:0007669"/>
    <property type="project" value="TreeGrafter"/>
</dbReference>
<proteinExistence type="inferred from homology"/>
<dbReference type="STRING" id="1109443.G4TA43"/>
<protein>
    <submittedName>
        <fullName evidence="5">Related to MTQ2-Putative S-adenosylmethionine-dependent methyltransferase</fullName>
    </submittedName>
</protein>
<evidence type="ECO:0000256" key="2">
    <source>
        <dbReference type="ARBA" id="ARBA00022603"/>
    </source>
</evidence>
<keyword evidence="6" id="KW-1185">Reference proteome</keyword>
<comment type="caution">
    <text evidence="5">The sequence shown here is derived from an EMBL/GenBank/DDBJ whole genome shotgun (WGS) entry which is preliminary data.</text>
</comment>
<keyword evidence="3 5" id="KW-0808">Transferase</keyword>
<dbReference type="OrthoDB" id="406152at2759"/>
<evidence type="ECO:0000313" key="5">
    <source>
        <dbReference type="EMBL" id="CCA68162.1"/>
    </source>
</evidence>
<evidence type="ECO:0000256" key="4">
    <source>
        <dbReference type="ARBA" id="ARBA00022691"/>
    </source>
</evidence>
<dbReference type="HOGENOM" id="CLU_018398_6_0_1"/>
<dbReference type="PANTHER" id="PTHR45875">
    <property type="entry name" value="METHYLTRANSFERASE N6AMT1"/>
    <property type="match status" value="1"/>
</dbReference>
<dbReference type="SUPFAM" id="SSF53335">
    <property type="entry name" value="S-adenosyl-L-methionine-dependent methyltransferases"/>
    <property type="match status" value="1"/>
</dbReference>
<dbReference type="Gene3D" id="3.40.50.150">
    <property type="entry name" value="Vaccinia Virus protein VP39"/>
    <property type="match status" value="1"/>
</dbReference>
<dbReference type="GO" id="GO:0003676">
    <property type="term" value="F:nucleic acid binding"/>
    <property type="evidence" value="ECO:0007669"/>
    <property type="project" value="InterPro"/>
</dbReference>
<dbReference type="EMBL" id="CAFZ01000027">
    <property type="protein sequence ID" value="CCA68162.1"/>
    <property type="molecule type" value="Genomic_DNA"/>
</dbReference>
<dbReference type="GO" id="GO:0008276">
    <property type="term" value="F:protein methyltransferase activity"/>
    <property type="evidence" value="ECO:0007669"/>
    <property type="project" value="TreeGrafter"/>
</dbReference>
<reference evidence="5 6" key="1">
    <citation type="journal article" date="2011" name="PLoS Pathog.">
        <title>Endophytic Life Strategies Decoded by Genome and Transcriptome Analyses of the Mutualistic Root Symbiont Piriformospora indica.</title>
        <authorList>
            <person name="Zuccaro A."/>
            <person name="Lahrmann U."/>
            <person name="Guldener U."/>
            <person name="Langen G."/>
            <person name="Pfiffi S."/>
            <person name="Biedenkopf D."/>
            <person name="Wong P."/>
            <person name="Samans B."/>
            <person name="Grimm C."/>
            <person name="Basiewicz M."/>
            <person name="Murat C."/>
            <person name="Martin F."/>
            <person name="Kogel K.H."/>
        </authorList>
    </citation>
    <scope>NUCLEOTIDE SEQUENCE [LARGE SCALE GENOMIC DNA]</scope>
    <source>
        <strain evidence="5 6">DSM 11827</strain>
    </source>
</reference>
<evidence type="ECO:0000256" key="3">
    <source>
        <dbReference type="ARBA" id="ARBA00022679"/>
    </source>
</evidence>
<evidence type="ECO:0000256" key="1">
    <source>
        <dbReference type="ARBA" id="ARBA00006149"/>
    </source>
</evidence>
<dbReference type="InParanoid" id="G4TA43"/>
<accession>G4TA43</accession>
<evidence type="ECO:0000313" key="6">
    <source>
        <dbReference type="Proteomes" id="UP000007148"/>
    </source>
</evidence>
<dbReference type="PANTHER" id="PTHR45875:SF1">
    <property type="entry name" value="METHYLTRANSFERASE N6AMT1"/>
    <property type="match status" value="1"/>
</dbReference>
<dbReference type="InterPro" id="IPR002052">
    <property type="entry name" value="DNA_methylase_N6_adenine_CS"/>
</dbReference>